<comment type="function">
    <text evidence="6">Negative regulator of FtsZ ring formation; modulates the frequency and position of FtsZ ring formation. Inhibits FtsZ ring formation at polar sites. Interacts either with FtsZ or with one of its binding partners to promote depolymerization.</text>
</comment>
<dbReference type="GO" id="GO:0000917">
    <property type="term" value="P:division septum assembly"/>
    <property type="evidence" value="ECO:0007669"/>
    <property type="project" value="UniProtKB-KW"/>
</dbReference>
<evidence type="ECO:0000256" key="3">
    <source>
        <dbReference type="ARBA" id="ARBA00023054"/>
    </source>
</evidence>
<evidence type="ECO:0000256" key="2">
    <source>
        <dbReference type="ARBA" id="ARBA00022989"/>
    </source>
</evidence>
<keyword evidence="9" id="KW-1185">Reference proteome</keyword>
<dbReference type="GO" id="GO:0005940">
    <property type="term" value="C:septin ring"/>
    <property type="evidence" value="ECO:0007669"/>
    <property type="project" value="InterPro"/>
</dbReference>
<protein>
    <recommendedName>
        <fullName evidence="6">Septation ring formation regulator EzrA</fullName>
    </recommendedName>
</protein>
<dbReference type="NCBIfam" id="NF003410">
    <property type="entry name" value="PRK04778.1-4"/>
    <property type="match status" value="1"/>
</dbReference>
<keyword evidence="4 6" id="KW-0472">Membrane</keyword>
<keyword evidence="6" id="KW-0131">Cell cycle</keyword>
<dbReference type="Pfam" id="PF06160">
    <property type="entry name" value="EzrA"/>
    <property type="match status" value="1"/>
</dbReference>
<evidence type="ECO:0000256" key="1">
    <source>
        <dbReference type="ARBA" id="ARBA00022692"/>
    </source>
</evidence>
<keyword evidence="1 6" id="KW-0812">Transmembrane</keyword>
<keyword evidence="3 6" id="KW-0175">Coiled coil</keyword>
<feature type="coiled-coil region" evidence="6">
    <location>
        <begin position="457"/>
        <end position="494"/>
    </location>
</feature>
<feature type="topological domain" description="Cytoplasmic" evidence="6">
    <location>
        <begin position="27"/>
        <end position="574"/>
    </location>
</feature>
<dbReference type="PATRIC" id="fig|888833.12.peg.168"/>
<comment type="caution">
    <text evidence="8">The sequence shown here is derived from an EMBL/GenBank/DDBJ whole genome shotgun (WGS) entry which is preliminary data.</text>
</comment>
<feature type="transmembrane region" description="Helical" evidence="7">
    <location>
        <begin position="6"/>
        <end position="26"/>
    </location>
</feature>
<evidence type="ECO:0000256" key="6">
    <source>
        <dbReference type="HAMAP-Rule" id="MF_00728"/>
    </source>
</evidence>
<gene>
    <name evidence="6 8" type="primary">ezrA</name>
    <name evidence="8" type="ORF">HMPREF9421_1039</name>
</gene>
<dbReference type="AlphaFoldDB" id="E7SBY0"/>
<evidence type="ECO:0000256" key="7">
    <source>
        <dbReference type="SAM" id="Phobius"/>
    </source>
</evidence>
<dbReference type="HAMAP" id="MF_00728">
    <property type="entry name" value="EzrA"/>
    <property type="match status" value="1"/>
</dbReference>
<dbReference type="EMBL" id="AEQR01000019">
    <property type="protein sequence ID" value="EFV98931.1"/>
    <property type="molecule type" value="Genomic_DNA"/>
</dbReference>
<keyword evidence="6" id="KW-0132">Cell division</keyword>
<dbReference type="Proteomes" id="UP000002814">
    <property type="component" value="Unassembled WGS sequence"/>
</dbReference>
<sequence>MSSGLIILIIVIGVLLVLGYVVAVLLRKRNEALLASLEERKEQLYNLPVNDEVEEVKNMHLIGQSQVAFREWNQKWVDLSLNSFADIENNLFEAEGYNNSFRFLKAKQAIGNIESQVQLIDEDIKAIRQALSELKEKEEKNSGRVVHALDMFENLQRQVASDPDAYGPALPEIEKQAENIQVEFSKFVTLNSSGDPVEAAEILDTAENHIVALTHIVEKVPAIVKDVQTTLPDQLEDLEAGHRKLLESGYHFTETDLEARFQQLHAALKANLQNVAALELDNALYENEQIQEEINALYDIFTREIESHKVVEKLVKALPGYLAHAKENNKRLAEEVERLSKTFESKELKENHLKELEAELTAQELVVEDALKDTSETQKAYSILQEELEAIEERLKEIEDDQIALSETLSKIEKDDTNARQKVNIYANRLHAIKRYMDKRNLPGIPQSFLTIFFTASDNTEALLAELEGRRVNIENANRLLDILTNDMTELEEETYKLVQYATLTEQLLQYSNRYRSFDDHVQAAFDEALYIFEKEYDYPASFKVISEALETVEPGVTERFVTSFEKTRESIRF</sequence>
<accession>E7SBY0</accession>
<dbReference type="HOGENOM" id="CLU_034079_2_0_9"/>
<keyword evidence="5 6" id="KW-0717">Septation</keyword>
<organism evidence="8 9">
    <name type="scientific">Streptococcus australis ATCC 700641</name>
    <dbReference type="NCBI Taxonomy" id="888833"/>
    <lineage>
        <taxon>Bacteria</taxon>
        <taxon>Bacillati</taxon>
        <taxon>Bacillota</taxon>
        <taxon>Bacilli</taxon>
        <taxon>Lactobacillales</taxon>
        <taxon>Streptococcaceae</taxon>
        <taxon>Streptococcus</taxon>
    </lineage>
</organism>
<comment type="similarity">
    <text evidence="6">Belongs to the EzrA family.</text>
</comment>
<keyword evidence="2 6" id="KW-1133">Transmembrane helix</keyword>
<dbReference type="eggNOG" id="COG4477">
    <property type="taxonomic scope" value="Bacteria"/>
</dbReference>
<feature type="coiled-coil region" evidence="6">
    <location>
        <begin position="322"/>
        <end position="415"/>
    </location>
</feature>
<evidence type="ECO:0000313" key="8">
    <source>
        <dbReference type="EMBL" id="EFV98931.1"/>
    </source>
</evidence>
<evidence type="ECO:0000256" key="5">
    <source>
        <dbReference type="ARBA" id="ARBA00023210"/>
    </source>
</evidence>
<feature type="topological domain" description="Extracellular" evidence="6">
    <location>
        <begin position="1"/>
        <end position="7"/>
    </location>
</feature>
<evidence type="ECO:0000313" key="9">
    <source>
        <dbReference type="Proteomes" id="UP000002814"/>
    </source>
</evidence>
<reference evidence="8 9" key="1">
    <citation type="submission" date="2010-12" db="EMBL/GenBank/DDBJ databases">
        <authorList>
            <person name="Muzny D."/>
            <person name="Qin X."/>
            <person name="Deng J."/>
            <person name="Jiang H."/>
            <person name="Liu Y."/>
            <person name="Qu J."/>
            <person name="Song X.-Z."/>
            <person name="Zhang L."/>
            <person name="Thornton R."/>
            <person name="Coyle M."/>
            <person name="Francisco L."/>
            <person name="Jackson L."/>
            <person name="Javaid M."/>
            <person name="Korchina V."/>
            <person name="Kovar C."/>
            <person name="Mata R."/>
            <person name="Mathew T."/>
            <person name="Ngo R."/>
            <person name="Nguyen L."/>
            <person name="Nguyen N."/>
            <person name="Okwuonu G."/>
            <person name="Ongeri F."/>
            <person name="Pham C."/>
            <person name="Simmons D."/>
            <person name="Wilczek-Boney K."/>
            <person name="Hale W."/>
            <person name="Jakkamsetti A."/>
            <person name="Pham P."/>
            <person name="Ruth R."/>
            <person name="San Lucas F."/>
            <person name="Warren J."/>
            <person name="Zhang J."/>
            <person name="Zhao Z."/>
            <person name="Zhou C."/>
            <person name="Zhu D."/>
            <person name="Lee S."/>
            <person name="Bess C."/>
            <person name="Blankenburg K."/>
            <person name="Forbes L."/>
            <person name="Fu Q."/>
            <person name="Gubbala S."/>
            <person name="Hirani K."/>
            <person name="Jayaseelan J.C."/>
            <person name="Lara F."/>
            <person name="Munidasa M."/>
            <person name="Palculict T."/>
            <person name="Patil S."/>
            <person name="Pu L.-L."/>
            <person name="Saada N."/>
            <person name="Tang L."/>
            <person name="Weissenberger G."/>
            <person name="Zhu Y."/>
            <person name="Hemphill L."/>
            <person name="Shang Y."/>
            <person name="Youmans B."/>
            <person name="Ayvaz T."/>
            <person name="Ross M."/>
            <person name="Santibanez J."/>
            <person name="Aqrawi P."/>
            <person name="Gross S."/>
            <person name="Joshi V."/>
            <person name="Fowler G."/>
            <person name="Nazareth L."/>
            <person name="Reid J."/>
            <person name="Worley K."/>
            <person name="Petrosino J."/>
            <person name="Highlander S."/>
            <person name="Gibbs R."/>
        </authorList>
    </citation>
    <scope>NUCLEOTIDE SEQUENCE [LARGE SCALE GENOMIC DNA]</scope>
    <source>
        <strain evidence="8 9">ATCC 700641</strain>
    </source>
</reference>
<comment type="subcellular location">
    <subcellularLocation>
        <location evidence="6">Cell membrane</location>
        <topology evidence="6">Single-pass membrane protein</topology>
    </subcellularLocation>
    <text evidence="6">Colocalized with FtsZ to the nascent septal site.</text>
</comment>
<dbReference type="GeneID" id="93922153"/>
<evidence type="ECO:0000256" key="4">
    <source>
        <dbReference type="ARBA" id="ARBA00023136"/>
    </source>
</evidence>
<keyword evidence="6" id="KW-1003">Cell membrane</keyword>
<dbReference type="GO" id="GO:0000921">
    <property type="term" value="P:septin ring assembly"/>
    <property type="evidence" value="ECO:0007669"/>
    <property type="project" value="InterPro"/>
</dbReference>
<dbReference type="GO" id="GO:0005886">
    <property type="term" value="C:plasma membrane"/>
    <property type="evidence" value="ECO:0007669"/>
    <property type="project" value="UniProtKB-SubCell"/>
</dbReference>
<proteinExistence type="inferred from homology"/>
<dbReference type="InterPro" id="IPR010379">
    <property type="entry name" value="EzrA"/>
</dbReference>
<name>E7SBY0_9STRE</name>
<dbReference type="RefSeq" id="WP_006595947.1">
    <property type="nucleotide sequence ID" value="NZ_AFUD01000047.1"/>
</dbReference>